<protein>
    <submittedName>
        <fullName evidence="7">DsbE family thiol:disulfide interchange protein</fullName>
    </submittedName>
</protein>
<evidence type="ECO:0000313" key="7">
    <source>
        <dbReference type="EMBL" id="MDF2095576.1"/>
    </source>
</evidence>
<organism evidence="7 8">
    <name type="scientific">Aquibaculum arenosum</name>
    <dbReference type="NCBI Taxonomy" id="3032591"/>
    <lineage>
        <taxon>Bacteria</taxon>
        <taxon>Pseudomonadati</taxon>
        <taxon>Pseudomonadota</taxon>
        <taxon>Alphaproteobacteria</taxon>
        <taxon>Rhodospirillales</taxon>
        <taxon>Rhodovibrionaceae</taxon>
        <taxon>Aquibaculum</taxon>
    </lineage>
</organism>
<gene>
    <name evidence="7" type="ORF">P2G67_06270</name>
</gene>
<dbReference type="RefSeq" id="WP_275821136.1">
    <property type="nucleotide sequence ID" value="NZ_JARHUD010000003.1"/>
</dbReference>
<evidence type="ECO:0000256" key="3">
    <source>
        <dbReference type="ARBA" id="ARBA00022748"/>
    </source>
</evidence>
<evidence type="ECO:0000256" key="5">
    <source>
        <dbReference type="ARBA" id="ARBA00023284"/>
    </source>
</evidence>
<keyword evidence="4" id="KW-1015">Disulfide bond</keyword>
<sequence length="180" mass="20029">MLLRLLFLFPLLIFAVGAYFFYLGLDPARDPSTIPSVLIDQPAPAFELPAITGGDQPGFSTGDLGNGEVTLVNVFASWCLPCRAEHPLFMDLAAEERVRILGINYKDEPEEALAWLEELGNPYERIGADEEGRVGIEWGISGVPETFVVDREGTIRYRHVGPIHPVELEELILPILERLQ</sequence>
<dbReference type="Gene3D" id="3.40.30.10">
    <property type="entry name" value="Glutaredoxin"/>
    <property type="match status" value="1"/>
</dbReference>
<accession>A0ABT5YL73</accession>
<dbReference type="SUPFAM" id="SSF52833">
    <property type="entry name" value="Thioredoxin-like"/>
    <property type="match status" value="1"/>
</dbReference>
<feature type="domain" description="Thioredoxin" evidence="6">
    <location>
        <begin position="37"/>
        <end position="180"/>
    </location>
</feature>
<reference evidence="7 8" key="1">
    <citation type="submission" date="2023-03" db="EMBL/GenBank/DDBJ databases">
        <title>Fodinicurvata sp. CAU 1616 isolated from sea sendiment.</title>
        <authorList>
            <person name="Kim W."/>
        </authorList>
    </citation>
    <scope>NUCLEOTIDE SEQUENCE [LARGE SCALE GENOMIC DNA]</scope>
    <source>
        <strain evidence="7 8">CAU 1616</strain>
    </source>
</reference>
<dbReference type="PROSITE" id="PS00194">
    <property type="entry name" value="THIOREDOXIN_1"/>
    <property type="match status" value="1"/>
</dbReference>
<dbReference type="PROSITE" id="PS51352">
    <property type="entry name" value="THIOREDOXIN_2"/>
    <property type="match status" value="1"/>
</dbReference>
<keyword evidence="5" id="KW-0676">Redox-active center</keyword>
<evidence type="ECO:0000313" key="8">
    <source>
        <dbReference type="Proteomes" id="UP001215503"/>
    </source>
</evidence>
<evidence type="ECO:0000256" key="2">
    <source>
        <dbReference type="ARBA" id="ARBA00007758"/>
    </source>
</evidence>
<evidence type="ECO:0000256" key="4">
    <source>
        <dbReference type="ARBA" id="ARBA00023157"/>
    </source>
</evidence>
<comment type="subcellular location">
    <subcellularLocation>
        <location evidence="1">Cell envelope</location>
    </subcellularLocation>
</comment>
<evidence type="ECO:0000259" key="6">
    <source>
        <dbReference type="PROSITE" id="PS51352"/>
    </source>
</evidence>
<dbReference type="InterPro" id="IPR004799">
    <property type="entry name" value="Periplasmic_diS_OxRdtase_DsbE"/>
</dbReference>
<dbReference type="InterPro" id="IPR050553">
    <property type="entry name" value="Thioredoxin_ResA/DsbE_sf"/>
</dbReference>
<dbReference type="Pfam" id="PF08534">
    <property type="entry name" value="Redoxin"/>
    <property type="match status" value="1"/>
</dbReference>
<comment type="similarity">
    <text evidence="2">Belongs to the thioredoxin family. DsbE subfamily.</text>
</comment>
<dbReference type="NCBIfam" id="TIGR00385">
    <property type="entry name" value="dsbE"/>
    <property type="match status" value="1"/>
</dbReference>
<dbReference type="InterPro" id="IPR017937">
    <property type="entry name" value="Thioredoxin_CS"/>
</dbReference>
<evidence type="ECO:0000256" key="1">
    <source>
        <dbReference type="ARBA" id="ARBA00004196"/>
    </source>
</evidence>
<comment type="caution">
    <text evidence="7">The sequence shown here is derived from an EMBL/GenBank/DDBJ whole genome shotgun (WGS) entry which is preliminary data.</text>
</comment>
<keyword evidence="3" id="KW-0201">Cytochrome c-type biogenesis</keyword>
<dbReference type="PANTHER" id="PTHR42852:SF6">
    <property type="entry name" value="THIOL:DISULFIDE INTERCHANGE PROTEIN DSBE"/>
    <property type="match status" value="1"/>
</dbReference>
<dbReference type="InterPro" id="IPR013740">
    <property type="entry name" value="Redoxin"/>
</dbReference>
<dbReference type="PANTHER" id="PTHR42852">
    <property type="entry name" value="THIOL:DISULFIDE INTERCHANGE PROTEIN DSBE"/>
    <property type="match status" value="1"/>
</dbReference>
<dbReference type="CDD" id="cd03010">
    <property type="entry name" value="TlpA_like_DsbE"/>
    <property type="match status" value="1"/>
</dbReference>
<dbReference type="InterPro" id="IPR013766">
    <property type="entry name" value="Thioredoxin_domain"/>
</dbReference>
<dbReference type="InterPro" id="IPR036249">
    <property type="entry name" value="Thioredoxin-like_sf"/>
</dbReference>
<dbReference type="EMBL" id="JARHUD010000003">
    <property type="protein sequence ID" value="MDF2095576.1"/>
    <property type="molecule type" value="Genomic_DNA"/>
</dbReference>
<name>A0ABT5YL73_9PROT</name>
<dbReference type="Proteomes" id="UP001215503">
    <property type="component" value="Unassembled WGS sequence"/>
</dbReference>
<keyword evidence="8" id="KW-1185">Reference proteome</keyword>
<proteinExistence type="inferred from homology"/>